<protein>
    <submittedName>
        <fullName evidence="2">Uncharacterized protein</fullName>
    </submittedName>
</protein>
<dbReference type="EMBL" id="LAZR01066604">
    <property type="protein sequence ID" value="KKK53249.1"/>
    <property type="molecule type" value="Genomic_DNA"/>
</dbReference>
<reference evidence="2" key="1">
    <citation type="journal article" date="2015" name="Nature">
        <title>Complex archaea that bridge the gap between prokaryotes and eukaryotes.</title>
        <authorList>
            <person name="Spang A."/>
            <person name="Saw J.H."/>
            <person name="Jorgensen S.L."/>
            <person name="Zaremba-Niedzwiedzka K."/>
            <person name="Martijn J."/>
            <person name="Lind A.E."/>
            <person name="van Eijk R."/>
            <person name="Schleper C."/>
            <person name="Guy L."/>
            <person name="Ettema T.J."/>
        </authorList>
    </citation>
    <scope>NUCLEOTIDE SEQUENCE</scope>
</reference>
<feature type="coiled-coil region" evidence="1">
    <location>
        <begin position="1"/>
        <end position="28"/>
    </location>
</feature>
<name>A0A0F8YGE6_9ZZZZ</name>
<proteinExistence type="predicted"/>
<sequence>MIKIQIEKQKLLEKIKKVSEKLENLNNMIVSKAKYLSQLDKKESNDIIREHRDALLNLIEEVKNLSPSQSELSNEFGEIDKEIKTISDELNKLKNRDNKKIKGVTFAPQELPNIKSIFNFLK</sequence>
<dbReference type="AlphaFoldDB" id="A0A0F8YGE6"/>
<gene>
    <name evidence="2" type="ORF">LCGC14_3096680</name>
</gene>
<evidence type="ECO:0000256" key="1">
    <source>
        <dbReference type="SAM" id="Coils"/>
    </source>
</evidence>
<accession>A0A0F8YGE6</accession>
<keyword evidence="1" id="KW-0175">Coiled coil</keyword>
<comment type="caution">
    <text evidence="2">The sequence shown here is derived from an EMBL/GenBank/DDBJ whole genome shotgun (WGS) entry which is preliminary data.</text>
</comment>
<organism evidence="2">
    <name type="scientific">marine sediment metagenome</name>
    <dbReference type="NCBI Taxonomy" id="412755"/>
    <lineage>
        <taxon>unclassified sequences</taxon>
        <taxon>metagenomes</taxon>
        <taxon>ecological metagenomes</taxon>
    </lineage>
</organism>
<evidence type="ECO:0000313" key="2">
    <source>
        <dbReference type="EMBL" id="KKK53249.1"/>
    </source>
</evidence>